<organism evidence="10 11">
    <name type="scientific">Flavobacterium nackdongense</name>
    <dbReference type="NCBI Taxonomy" id="2547394"/>
    <lineage>
        <taxon>Bacteria</taxon>
        <taxon>Pseudomonadati</taxon>
        <taxon>Bacteroidota</taxon>
        <taxon>Flavobacteriia</taxon>
        <taxon>Flavobacteriales</taxon>
        <taxon>Flavobacteriaceae</taxon>
        <taxon>Flavobacterium</taxon>
    </lineage>
</organism>
<dbReference type="KEGG" id="fnk:E1750_12045"/>
<evidence type="ECO:0000256" key="1">
    <source>
        <dbReference type="ARBA" id="ARBA00007754"/>
    </source>
</evidence>
<feature type="binding site" evidence="6">
    <location>
        <position position="268"/>
    </location>
    <ligand>
        <name>substrate</name>
    </ligand>
</feature>
<feature type="binding site" evidence="6">
    <location>
        <position position="134"/>
    </location>
    <ligand>
        <name>substrate</name>
    </ligand>
</feature>
<dbReference type="Pfam" id="PF02156">
    <property type="entry name" value="Glyco_hydro_26"/>
    <property type="match status" value="1"/>
</dbReference>
<evidence type="ECO:0000313" key="11">
    <source>
        <dbReference type="Proteomes" id="UP000291124"/>
    </source>
</evidence>
<evidence type="ECO:0000256" key="6">
    <source>
        <dbReference type="PIRSR" id="PIRSR018168-2"/>
    </source>
</evidence>
<evidence type="ECO:0000256" key="3">
    <source>
        <dbReference type="ARBA" id="ARBA00023295"/>
    </source>
</evidence>
<feature type="domain" description="GH26" evidence="9">
    <location>
        <begin position="41"/>
        <end position="372"/>
    </location>
</feature>
<evidence type="ECO:0000256" key="2">
    <source>
        <dbReference type="ARBA" id="ARBA00022801"/>
    </source>
</evidence>
<dbReference type="EMBL" id="CP037933">
    <property type="protein sequence ID" value="QBN19499.1"/>
    <property type="molecule type" value="Genomic_DNA"/>
</dbReference>
<evidence type="ECO:0000313" key="10">
    <source>
        <dbReference type="EMBL" id="QBN19499.1"/>
    </source>
</evidence>
<reference evidence="11" key="1">
    <citation type="submission" date="2019-03" db="EMBL/GenBank/DDBJ databases">
        <title>Flavobacterium sp.</title>
        <authorList>
            <person name="Kim H."/>
        </authorList>
    </citation>
    <scope>NUCLEOTIDE SEQUENCE [LARGE SCALE GENOMIC DNA]</scope>
    <source>
        <strain evidence="11">GS13</strain>
    </source>
</reference>
<keyword evidence="4" id="KW-0732">Signal</keyword>
<keyword evidence="4" id="KW-0119">Carbohydrate metabolism</keyword>
<dbReference type="AlphaFoldDB" id="A0A4P6Y981"/>
<evidence type="ECO:0000256" key="4">
    <source>
        <dbReference type="PIRNR" id="PIRNR018168"/>
    </source>
</evidence>
<dbReference type="SUPFAM" id="SSF51445">
    <property type="entry name" value="(Trans)glycosidases"/>
    <property type="match status" value="1"/>
</dbReference>
<dbReference type="PRINTS" id="PR00739">
    <property type="entry name" value="GLHYDRLASE26"/>
</dbReference>
<dbReference type="InterPro" id="IPR000805">
    <property type="entry name" value="Glyco_hydro_26"/>
</dbReference>
<evidence type="ECO:0000256" key="7">
    <source>
        <dbReference type="PIRSR" id="PIRSR018168-3"/>
    </source>
</evidence>
<evidence type="ECO:0000256" key="5">
    <source>
        <dbReference type="PIRSR" id="PIRSR018168-1"/>
    </source>
</evidence>
<dbReference type="OrthoDB" id="9816550at2"/>
<dbReference type="InterPro" id="IPR022790">
    <property type="entry name" value="GH26_dom"/>
</dbReference>
<feature type="chain" id="PRO_5021060825" description="Mannan endo-1,4-beta-mannosidase" evidence="4">
    <location>
        <begin position="25"/>
        <end position="383"/>
    </location>
</feature>
<dbReference type="PROSITE" id="PS51764">
    <property type="entry name" value="GH26"/>
    <property type="match status" value="1"/>
</dbReference>
<feature type="binding site" evidence="6">
    <location>
        <position position="202"/>
    </location>
    <ligand>
        <name>substrate</name>
    </ligand>
</feature>
<feature type="signal peptide" evidence="4">
    <location>
        <begin position="1"/>
        <end position="24"/>
    </location>
</feature>
<name>A0A4P6Y981_9FLAO</name>
<feature type="active site" description="Nucleophile" evidence="5 8">
    <location>
        <position position="305"/>
    </location>
</feature>
<dbReference type="PIRSF" id="PIRSF018168">
    <property type="entry name" value="Mannan-1_4-beta-mannosidase"/>
    <property type="match status" value="1"/>
</dbReference>
<evidence type="ECO:0000259" key="9">
    <source>
        <dbReference type="PROSITE" id="PS51764"/>
    </source>
</evidence>
<dbReference type="RefSeq" id="WP_133277016.1">
    <property type="nucleotide sequence ID" value="NZ_CP037933.1"/>
</dbReference>
<dbReference type="Proteomes" id="UP000291124">
    <property type="component" value="Chromosome"/>
</dbReference>
<keyword evidence="3 4" id="KW-0326">Glycosidase</keyword>
<dbReference type="PANTHER" id="PTHR40079">
    <property type="entry name" value="MANNAN ENDO-1,4-BETA-MANNOSIDASE E-RELATED"/>
    <property type="match status" value="1"/>
</dbReference>
<dbReference type="EC" id="3.2.1.78" evidence="4"/>
<protein>
    <recommendedName>
        <fullName evidence="4">Mannan endo-1,4-beta-mannosidase</fullName>
        <ecNumber evidence="4">3.2.1.78</ecNumber>
    </recommendedName>
</protein>
<keyword evidence="4" id="KW-0964">Secreted</keyword>
<dbReference type="GO" id="GO:0006080">
    <property type="term" value="P:substituted mannan metabolic process"/>
    <property type="evidence" value="ECO:0007669"/>
    <property type="project" value="UniProtKB-UniRule"/>
</dbReference>
<comment type="subcellular location">
    <subcellularLocation>
        <location evidence="4">Secreted</location>
    </subcellularLocation>
</comment>
<comment type="catalytic activity">
    <reaction evidence="4">
        <text>Random hydrolysis of (1-&gt;4)-beta-D-mannosidic linkages in mannans, galactomannans and glucomannans.</text>
        <dbReference type="EC" id="3.2.1.78"/>
    </reaction>
</comment>
<comment type="similarity">
    <text evidence="1 4 8">Belongs to the glycosyl hydrolase 26 family.</text>
</comment>
<feature type="active site" description="Proton donor" evidence="5 8">
    <location>
        <position position="197"/>
    </location>
</feature>
<dbReference type="InterPro" id="IPR016714">
    <property type="entry name" value="MANB/E"/>
</dbReference>
<keyword evidence="2 4" id="KW-0378">Hydrolase</keyword>
<dbReference type="Gene3D" id="3.20.20.80">
    <property type="entry name" value="Glycosidases"/>
    <property type="match status" value="1"/>
</dbReference>
<feature type="site" description="Plays an important role in maintaining the position of the catalytic nucleophile" evidence="7">
    <location>
        <position position="196"/>
    </location>
</feature>
<sequence>MNYFKKQILQITFSFLLSINFLVAQKSAEQPLTMVDQKATKATKAVFSNMFSASKKGIMLGHQDDAAYGREWYNLPGRSDVKETAGDYPAVVGWELADVELGAQRNIDSVYFSNMKNLIRQVHERGSINTISWHANNIVTGKSAWDCKQDSVVRSILKGGSNHERFLKYLDKVADFFQDLKDKNGEPIPVIFRMFHEHTGAWFWWGAKQCTPDEYIALYQMTVGYLRDVKQVHNLIYAFSPAEITSEAQFLSRFPGKEWVDIVGFDTYCPDSTAKVVWYKETVTTGLKVITKYASDNQKIAILAETGQEGIQVKNYFTEILLPLIKDYNLSYVLLWRNAFNIKKHYYIPYPNHPEASDFIRFTKDKHILLSQEAAKLELYKNQ</sequence>
<evidence type="ECO:0000256" key="8">
    <source>
        <dbReference type="PROSITE-ProRule" id="PRU01100"/>
    </source>
</evidence>
<dbReference type="GO" id="GO:0016985">
    <property type="term" value="F:mannan endo-1,4-beta-mannosidase activity"/>
    <property type="evidence" value="ECO:0007669"/>
    <property type="project" value="UniProtKB-UniRule"/>
</dbReference>
<keyword evidence="11" id="KW-1185">Reference proteome</keyword>
<gene>
    <name evidence="10" type="ORF">E1750_12045</name>
</gene>
<dbReference type="PANTHER" id="PTHR40079:SF4">
    <property type="entry name" value="GH26 DOMAIN-CONTAINING PROTEIN-RELATED"/>
    <property type="match status" value="1"/>
</dbReference>
<dbReference type="GO" id="GO:0005576">
    <property type="term" value="C:extracellular region"/>
    <property type="evidence" value="ECO:0007669"/>
    <property type="project" value="UniProtKB-SubCell"/>
</dbReference>
<accession>A0A4P6Y981</accession>
<proteinExistence type="inferred from homology"/>
<dbReference type="InterPro" id="IPR017853">
    <property type="entry name" value="GH"/>
</dbReference>